<dbReference type="AlphaFoldDB" id="A0A9Y2JWY1"/>
<sequence>MSDIGTWVGIVLGSGGVGKAVYDLIKSRADARKVGADAAKTLVETAAESNKDLGEDLKEVRTELREVRATQRRHDDVLRVHHRWDEQVVDQLRQLGGSIADPPPLYLPEVP</sequence>
<protein>
    <submittedName>
        <fullName evidence="2">Uncharacterized protein</fullName>
    </submittedName>
</protein>
<dbReference type="KEGG" id="amog:QRX60_17065"/>
<reference evidence="2 3" key="1">
    <citation type="submission" date="2023-06" db="EMBL/GenBank/DDBJ databases">
        <authorList>
            <person name="Oyuntsetseg B."/>
            <person name="Kim S.B."/>
        </authorList>
    </citation>
    <scope>NUCLEOTIDE SEQUENCE [LARGE SCALE GENOMIC DNA]</scope>
    <source>
        <strain evidence="2 3">4-36</strain>
    </source>
</reference>
<dbReference type="Proteomes" id="UP001239397">
    <property type="component" value="Chromosome"/>
</dbReference>
<dbReference type="RefSeq" id="WP_286001758.1">
    <property type="nucleotide sequence ID" value="NZ_CP127295.1"/>
</dbReference>
<gene>
    <name evidence="2" type="ORF">QRX60_17065</name>
</gene>
<dbReference type="EMBL" id="CP127295">
    <property type="protein sequence ID" value="WIY05470.1"/>
    <property type="molecule type" value="Genomic_DNA"/>
</dbReference>
<evidence type="ECO:0000256" key="1">
    <source>
        <dbReference type="SAM" id="Coils"/>
    </source>
</evidence>
<accession>A0A9Y2JWY1</accession>
<organism evidence="2 3">
    <name type="scientific">Amycolatopsis mongoliensis</name>
    <dbReference type="NCBI Taxonomy" id="715475"/>
    <lineage>
        <taxon>Bacteria</taxon>
        <taxon>Bacillati</taxon>
        <taxon>Actinomycetota</taxon>
        <taxon>Actinomycetes</taxon>
        <taxon>Pseudonocardiales</taxon>
        <taxon>Pseudonocardiaceae</taxon>
        <taxon>Amycolatopsis</taxon>
    </lineage>
</organism>
<evidence type="ECO:0000313" key="3">
    <source>
        <dbReference type="Proteomes" id="UP001239397"/>
    </source>
</evidence>
<proteinExistence type="predicted"/>
<keyword evidence="1" id="KW-0175">Coiled coil</keyword>
<keyword evidence="3" id="KW-1185">Reference proteome</keyword>
<evidence type="ECO:0000313" key="2">
    <source>
        <dbReference type="EMBL" id="WIY05470.1"/>
    </source>
</evidence>
<feature type="coiled-coil region" evidence="1">
    <location>
        <begin position="43"/>
        <end position="70"/>
    </location>
</feature>
<name>A0A9Y2JWY1_9PSEU</name>